<sequence length="433" mass="45294">MAFTGATAGLAAGAQTNDTRLDYALEATYKVSPTGNYQALRITGDSLSRSQTTSRPDEINEIKEVAQSVVTQISASGSISGALSTTTYDDFLSGVFGDDWLATPPSVTVSATATATLTSKSAAAGGHDLISGSISFASFPDHGTVRVLDPTNQIDAFVPYISLDGGLRLVGGMLPVTADTALSNGSTITLADIENSNVDKTFTIRKKILGNFLMYPGSLINQAQIQLQQGQFGTVSFDLLSANEVRSQTDLATSVLPAPTGKVHNTVNNFLGCWINGVQPEGCVTTATLTFGRDGSGSDYGLGHADACGVRSGSFTASGSIEFYFRTWDQYQQMLDDVQAPVVIKTADDAGNGYAIVFKNAALRNGKIPTSGKNQTFKVSFDLEGNPAEESEGTCAIFRLVGAFHDNTPANAVTQDGNPVTLGGSPVTLTDKS</sequence>
<dbReference type="Proteomes" id="UP001521074">
    <property type="component" value="Unassembled WGS sequence"/>
</dbReference>
<proteinExistence type="predicted"/>
<evidence type="ECO:0000313" key="2">
    <source>
        <dbReference type="EMBL" id="MCE0743336.1"/>
    </source>
</evidence>
<gene>
    <name evidence="2" type="ORF">LWC05_05450</name>
</gene>
<comment type="caution">
    <text evidence="2">The sequence shown here is derived from an EMBL/GenBank/DDBJ whole genome shotgun (WGS) entry which is preliminary data.</text>
</comment>
<dbReference type="InterPro" id="IPR044000">
    <property type="entry name" value="Phage_tube_2"/>
</dbReference>
<evidence type="ECO:0000313" key="3">
    <source>
        <dbReference type="Proteomes" id="UP001521074"/>
    </source>
</evidence>
<evidence type="ECO:0000256" key="1">
    <source>
        <dbReference type="SAM" id="MobiDB-lite"/>
    </source>
</evidence>
<dbReference type="EMBL" id="JAJSOJ010000016">
    <property type="protein sequence ID" value="MCE0743336.1"/>
    <property type="molecule type" value="Genomic_DNA"/>
</dbReference>
<reference evidence="2 3" key="1">
    <citation type="submission" date="2021-12" db="EMBL/GenBank/DDBJ databases">
        <title>Genome sequence of Acetobacter sicerae DmPark20a_162.</title>
        <authorList>
            <person name="Chaston J.M."/>
        </authorList>
    </citation>
    <scope>NUCLEOTIDE SEQUENCE [LARGE SCALE GENOMIC DNA]</scope>
    <source>
        <strain evidence="2 3">DmPark20a_162</strain>
    </source>
</reference>
<name>A0ABS8VT51_9PROT</name>
<dbReference type="RefSeq" id="WP_232876899.1">
    <property type="nucleotide sequence ID" value="NZ_JAJSOJ010000016.1"/>
</dbReference>
<organism evidence="2 3">
    <name type="scientific">Acetobacter sicerae</name>
    <dbReference type="NCBI Taxonomy" id="85325"/>
    <lineage>
        <taxon>Bacteria</taxon>
        <taxon>Pseudomonadati</taxon>
        <taxon>Pseudomonadota</taxon>
        <taxon>Alphaproteobacteria</taxon>
        <taxon>Acetobacterales</taxon>
        <taxon>Acetobacteraceae</taxon>
        <taxon>Acetobacter</taxon>
    </lineage>
</organism>
<dbReference type="Pfam" id="PF18906">
    <property type="entry name" value="Phage_tube_2"/>
    <property type="match status" value="1"/>
</dbReference>
<feature type="region of interest" description="Disordered" evidence="1">
    <location>
        <begin position="412"/>
        <end position="433"/>
    </location>
</feature>
<keyword evidence="3" id="KW-1185">Reference proteome</keyword>
<accession>A0ABS8VT51</accession>
<protein>
    <submittedName>
        <fullName evidence="2">Phage tail tube protein</fullName>
    </submittedName>
</protein>